<gene>
    <name evidence="3" type="ORF">D9613_006234</name>
</gene>
<feature type="region of interest" description="Disordered" evidence="2">
    <location>
        <begin position="1"/>
        <end position="22"/>
    </location>
</feature>
<keyword evidence="1" id="KW-0175">Coiled coil</keyword>
<dbReference type="SUPFAM" id="SSF52047">
    <property type="entry name" value="RNI-like"/>
    <property type="match status" value="1"/>
</dbReference>
<evidence type="ECO:0000256" key="1">
    <source>
        <dbReference type="SAM" id="Coils"/>
    </source>
</evidence>
<protein>
    <recommendedName>
        <fullName evidence="5">F-box domain-containing protein</fullName>
    </recommendedName>
</protein>
<dbReference type="AlphaFoldDB" id="A0A8H4QUS8"/>
<reference evidence="3 4" key="1">
    <citation type="submission" date="2019-12" db="EMBL/GenBank/DDBJ databases">
        <authorList>
            <person name="Floudas D."/>
            <person name="Bentzer J."/>
            <person name="Ahren D."/>
            <person name="Johansson T."/>
            <person name="Persson P."/>
            <person name="Tunlid A."/>
        </authorList>
    </citation>
    <scope>NUCLEOTIDE SEQUENCE [LARGE SCALE GENOMIC DNA]</scope>
    <source>
        <strain evidence="3 4">CBS 102.39</strain>
    </source>
</reference>
<dbReference type="Proteomes" id="UP000521872">
    <property type="component" value="Unassembled WGS sequence"/>
</dbReference>
<comment type="caution">
    <text evidence="3">The sequence shown here is derived from an EMBL/GenBank/DDBJ whole genome shotgun (WGS) entry which is preliminary data.</text>
</comment>
<sequence>MSKREIYATATTNNDPPSDEMVNGAKEDMSEGLKELARVQSELRKLREQMARLEEDEKAIQQGLDVCSCILSPVRHLPFDVLEEIFLHCLSEDDNHPPTIRDIAQAPLLLMRVCRTWRQICLACPLLWTSLRLDYLDFRAPSAEWEGIFRRIQGWLSRTGQCSIHIVMSSTRGYMRKGDNDHAVVDALLPFMHRCNSLYLSGPEHQPFIDLLSPAALVRLRSVKIEPVVGAGSYLNTWLPLRKLMAAPNLQSFCCISASPSNIRITEIPLHLSPHLTHLVLQGAETPYQDVLAALQRLPELRRLGLLFRHQSLTDAIVPVEVSLPSLEELIVFDYANPSRTATFLDCLTDLSSLCSLDCQTSSRLAYIVNHTLSQDANKNGFSFAAYSLLAKKIEAKNLRHLGISLNLNSDQVVGCFRMLPYIAKLDLTNCYDSARRKPFPEYFNLEPLIVQPNTPVLLPRLRFISIKNSCRITDEVVLRFIISRIQALSCSNISDGKVAVLRSFEGLFPREKQQEVMSAIKQYGSDTGIEEVPDIKLTYIQA</sequence>
<dbReference type="EMBL" id="JAACJL010000030">
    <property type="protein sequence ID" value="KAF4617211.1"/>
    <property type="molecule type" value="Genomic_DNA"/>
</dbReference>
<keyword evidence="4" id="KW-1185">Reference proteome</keyword>
<dbReference type="InterPro" id="IPR032675">
    <property type="entry name" value="LRR_dom_sf"/>
</dbReference>
<evidence type="ECO:0000256" key="2">
    <source>
        <dbReference type="SAM" id="MobiDB-lite"/>
    </source>
</evidence>
<organism evidence="3 4">
    <name type="scientific">Agrocybe pediades</name>
    <dbReference type="NCBI Taxonomy" id="84607"/>
    <lineage>
        <taxon>Eukaryota</taxon>
        <taxon>Fungi</taxon>
        <taxon>Dikarya</taxon>
        <taxon>Basidiomycota</taxon>
        <taxon>Agaricomycotina</taxon>
        <taxon>Agaricomycetes</taxon>
        <taxon>Agaricomycetidae</taxon>
        <taxon>Agaricales</taxon>
        <taxon>Agaricineae</taxon>
        <taxon>Strophariaceae</taxon>
        <taxon>Agrocybe</taxon>
    </lineage>
</organism>
<dbReference type="Gene3D" id="3.80.10.10">
    <property type="entry name" value="Ribonuclease Inhibitor"/>
    <property type="match status" value="1"/>
</dbReference>
<feature type="coiled-coil region" evidence="1">
    <location>
        <begin position="29"/>
        <end position="63"/>
    </location>
</feature>
<name>A0A8H4QUS8_9AGAR</name>
<evidence type="ECO:0000313" key="4">
    <source>
        <dbReference type="Proteomes" id="UP000521872"/>
    </source>
</evidence>
<evidence type="ECO:0000313" key="3">
    <source>
        <dbReference type="EMBL" id="KAF4617211.1"/>
    </source>
</evidence>
<dbReference type="Gene3D" id="1.20.1280.50">
    <property type="match status" value="1"/>
</dbReference>
<proteinExistence type="predicted"/>
<evidence type="ECO:0008006" key="5">
    <source>
        <dbReference type="Google" id="ProtNLM"/>
    </source>
</evidence>
<accession>A0A8H4QUS8</accession>